<evidence type="ECO:0000313" key="6">
    <source>
        <dbReference type="EMBL" id="ERJ11687.1"/>
    </source>
</evidence>
<dbReference type="InParanoid" id="F7PRI6"/>
<dbReference type="GO" id="GO:0008983">
    <property type="term" value="F:protein-glutamate O-methyltransferase activity"/>
    <property type="evidence" value="ECO:0007669"/>
    <property type="project" value="UniProtKB-EC"/>
</dbReference>
<dbReference type="InterPro" id="IPR000014">
    <property type="entry name" value="PAS"/>
</dbReference>
<dbReference type="SUPFAM" id="SSF55785">
    <property type="entry name" value="PYP-like sensor domain (PAS domain)"/>
    <property type="match status" value="2"/>
</dbReference>
<dbReference type="PROSITE" id="PS50887">
    <property type="entry name" value="GGDEF"/>
    <property type="match status" value="1"/>
</dbReference>
<dbReference type="Gene3D" id="3.30.450.20">
    <property type="entry name" value="PAS domain"/>
    <property type="match status" value="2"/>
</dbReference>
<dbReference type="InterPro" id="IPR000160">
    <property type="entry name" value="GGDEF_dom"/>
</dbReference>
<dbReference type="Pfam" id="PF00989">
    <property type="entry name" value="PAS"/>
    <property type="match status" value="1"/>
</dbReference>
<feature type="transmembrane region" description="Helical" evidence="1">
    <location>
        <begin position="12"/>
        <end position="31"/>
    </location>
</feature>
<feature type="domain" description="GGDEF" evidence="5">
    <location>
        <begin position="417"/>
        <end position="550"/>
    </location>
</feature>
<dbReference type="Gene3D" id="3.30.70.270">
    <property type="match status" value="1"/>
</dbReference>
<dbReference type="EMBL" id="AFNU02000008">
    <property type="protein sequence ID" value="ERJ11687.1"/>
    <property type="molecule type" value="Genomic_DNA"/>
</dbReference>
<dbReference type="InterPro" id="IPR043128">
    <property type="entry name" value="Rev_trsase/Diguanyl_cyclase"/>
</dbReference>
<dbReference type="SUPFAM" id="SSF55073">
    <property type="entry name" value="Nucleotide cyclase"/>
    <property type="match status" value="1"/>
</dbReference>
<evidence type="ECO:0000259" key="3">
    <source>
        <dbReference type="PROSITE" id="PS50113"/>
    </source>
</evidence>
<keyword evidence="1" id="KW-1133">Transmembrane helix</keyword>
<proteinExistence type="predicted"/>
<dbReference type="Proteomes" id="UP000005707">
    <property type="component" value="Unassembled WGS sequence"/>
</dbReference>
<keyword evidence="1" id="KW-0472">Membrane</keyword>
<accession>F7PRI6</accession>
<dbReference type="NCBIfam" id="TIGR00229">
    <property type="entry name" value="sensory_box"/>
    <property type="match status" value="1"/>
</dbReference>
<protein>
    <submittedName>
        <fullName evidence="6">Two-component system chemotaxis family CheB-CheR fusion protein</fullName>
        <ecNumber evidence="6">2.1.1.80</ecNumber>
    </submittedName>
</protein>
<dbReference type="RefSeq" id="WP_008824445.1">
    <property type="nucleotide sequence ID" value="NZ_AFNU02000008.1"/>
</dbReference>
<dbReference type="AlphaFoldDB" id="F7PRI6"/>
<dbReference type="CDD" id="cd01949">
    <property type="entry name" value="GGDEF"/>
    <property type="match status" value="1"/>
</dbReference>
<reference evidence="6 7" key="1">
    <citation type="journal article" date="2011" name="J. Bacteriol.">
        <title>Genome sequence of Haloplasma contractile, an unusual contractile bacterium from a deep-sea anoxic brine lake.</title>
        <authorList>
            <person name="Antunes A."/>
            <person name="Alam I."/>
            <person name="El Dorry H."/>
            <person name="Siam R."/>
            <person name="Robertson A."/>
            <person name="Bajic V.B."/>
            <person name="Stingl U."/>
        </authorList>
    </citation>
    <scope>NUCLEOTIDE SEQUENCE [LARGE SCALE GENOMIC DNA]</scope>
    <source>
        <strain evidence="6 7">SSD-17B</strain>
    </source>
</reference>
<dbReference type="InterPro" id="IPR000700">
    <property type="entry name" value="PAS-assoc_C"/>
</dbReference>
<dbReference type="CDD" id="cd00130">
    <property type="entry name" value="PAS"/>
    <property type="match status" value="1"/>
</dbReference>
<sequence>MKRKLCLGKRFGLYILLLFLFYIITVILFEYHRELHDVKDLLLINGYEVAKIKRLENQIHIVDKIIEFMIMVTTLATAYFVYRLYKTLIIPLNKGINLVNNLDTTNKKWEYDYNNELKFLVNSVNNFIDVSNNSFKLLEVQNKKLKLFTEIQDINYYTVDTHKMKIKLILNQKSREQYQVKQTTVEYNLDEYAECIHPDDQEQFKGLVESVLENNLEEYRAEYRVRLFDKHTYYWITTFGRKINDYTYNGVQVDITDLKRTERKLYESREEYKIIVENTSDLISKTSPDGLILYASESYMNLFSKGGNCILGKSIYEIDQTLHNSNADWLTEMLQKKVSTTNEISINTNIGARWFLWNNDVVLNDHGQVLYIISVGRDITDIKHANKQLKYESEHDLLTNLYNRRGLMNQLDSLETSNLAVFFIDIDNFKDINDFYGHEVGDQVIKEVAKKLLVLKKYNCILGRLSGDEFLLIYKNYPDGTSIKMLSLELEYLLRTKINVNHFNIHLSASIGYAVSPLHTKNISKLIAYSDIAMYQSKLHNKGRTVKFNHDMYKAVEKKVRLANDLKEAILHDQFKLVYQSVIDHNSGEIKYVETLVRWIHGTKGPISPGEFLHVAEEIGLMQDLDELIINKAIKQYSQFSKQAAYKESKLTINVSRSTLLTTNLADTLTQIVNRYQVKPSHVCIEISESTFVNKVEESREKILRLREKRFIIALDDFGRDYSSLSILDRLDYDLIKTDRHFVKNLNRETNVEILKMIHRIAMLQNKEVIIEGVEEEKQLTLIQELGFSLIQGFYYSIPNHIGL</sequence>
<dbReference type="STRING" id="1033810.HLPCO_002170"/>
<feature type="domain" description="PAS" evidence="2">
    <location>
        <begin position="268"/>
        <end position="341"/>
    </location>
</feature>
<dbReference type="InterPro" id="IPR013767">
    <property type="entry name" value="PAS_fold"/>
</dbReference>
<dbReference type="PROSITE" id="PS50883">
    <property type="entry name" value="EAL"/>
    <property type="match status" value="1"/>
</dbReference>
<dbReference type="InterPro" id="IPR052155">
    <property type="entry name" value="Biofilm_reg_signaling"/>
</dbReference>
<dbReference type="GO" id="GO:0032259">
    <property type="term" value="P:methylation"/>
    <property type="evidence" value="ECO:0007669"/>
    <property type="project" value="UniProtKB-KW"/>
</dbReference>
<feature type="domain" description="EAL" evidence="4">
    <location>
        <begin position="559"/>
        <end position="804"/>
    </location>
</feature>
<keyword evidence="6" id="KW-0489">Methyltransferase</keyword>
<keyword evidence="1" id="KW-0812">Transmembrane</keyword>
<keyword evidence="7" id="KW-1185">Reference proteome</keyword>
<dbReference type="PANTHER" id="PTHR44757">
    <property type="entry name" value="DIGUANYLATE CYCLASE DGCP"/>
    <property type="match status" value="1"/>
</dbReference>
<dbReference type="GO" id="GO:0006355">
    <property type="term" value="P:regulation of DNA-templated transcription"/>
    <property type="evidence" value="ECO:0007669"/>
    <property type="project" value="InterPro"/>
</dbReference>
<dbReference type="EC" id="2.1.1.80" evidence="6"/>
<keyword evidence="6" id="KW-0808">Transferase</keyword>
<dbReference type="eggNOG" id="COG5001">
    <property type="taxonomic scope" value="Bacteria"/>
</dbReference>
<reference evidence="6 7" key="2">
    <citation type="journal article" date="2013" name="PLoS ONE">
        <title>INDIGO - INtegrated Data Warehouse of MIcrobial GenOmes with Examples from the Red Sea Extremophiles.</title>
        <authorList>
            <person name="Alam I."/>
            <person name="Antunes A."/>
            <person name="Kamau A.A."/>
            <person name="Ba Alawi W."/>
            <person name="Kalkatawi M."/>
            <person name="Stingl U."/>
            <person name="Bajic V.B."/>
        </authorList>
    </citation>
    <scope>NUCLEOTIDE SEQUENCE [LARGE SCALE GENOMIC DNA]</scope>
    <source>
        <strain evidence="6 7">SSD-17B</strain>
    </source>
</reference>
<dbReference type="InterPro" id="IPR001633">
    <property type="entry name" value="EAL_dom"/>
</dbReference>
<dbReference type="InterPro" id="IPR029787">
    <property type="entry name" value="Nucleotide_cyclase"/>
</dbReference>
<dbReference type="PROSITE" id="PS50112">
    <property type="entry name" value="PAS"/>
    <property type="match status" value="1"/>
</dbReference>
<dbReference type="InterPro" id="IPR035965">
    <property type="entry name" value="PAS-like_dom_sf"/>
</dbReference>
<dbReference type="SUPFAM" id="SSF141868">
    <property type="entry name" value="EAL domain-like"/>
    <property type="match status" value="1"/>
</dbReference>
<dbReference type="Pfam" id="PF00563">
    <property type="entry name" value="EAL"/>
    <property type="match status" value="1"/>
</dbReference>
<evidence type="ECO:0000259" key="2">
    <source>
        <dbReference type="PROSITE" id="PS50112"/>
    </source>
</evidence>
<dbReference type="CDD" id="cd01948">
    <property type="entry name" value="EAL"/>
    <property type="match status" value="1"/>
</dbReference>
<dbReference type="SMART" id="SM00267">
    <property type="entry name" value="GGDEF"/>
    <property type="match status" value="1"/>
</dbReference>
<organism evidence="6 7">
    <name type="scientific">Haloplasma contractile SSD-17B</name>
    <dbReference type="NCBI Taxonomy" id="1033810"/>
    <lineage>
        <taxon>Bacteria</taxon>
        <taxon>Bacillati</taxon>
        <taxon>Mycoplasmatota</taxon>
        <taxon>Mollicutes</taxon>
        <taxon>Haloplasmatales</taxon>
        <taxon>Haloplasmataceae</taxon>
        <taxon>Haloplasma</taxon>
    </lineage>
</organism>
<comment type="caution">
    <text evidence="6">The sequence shown here is derived from an EMBL/GenBank/DDBJ whole genome shotgun (WGS) entry which is preliminary data.</text>
</comment>
<dbReference type="Pfam" id="PF00990">
    <property type="entry name" value="GGDEF"/>
    <property type="match status" value="1"/>
</dbReference>
<gene>
    <name evidence="6" type="ORF">HLPCO_002170</name>
</gene>
<evidence type="ECO:0000259" key="4">
    <source>
        <dbReference type="PROSITE" id="PS50883"/>
    </source>
</evidence>
<evidence type="ECO:0000259" key="5">
    <source>
        <dbReference type="PROSITE" id="PS50887"/>
    </source>
</evidence>
<name>F7PRI6_9MOLU</name>
<evidence type="ECO:0000256" key="1">
    <source>
        <dbReference type="SAM" id="Phobius"/>
    </source>
</evidence>
<dbReference type="Gene3D" id="3.20.20.450">
    <property type="entry name" value="EAL domain"/>
    <property type="match status" value="1"/>
</dbReference>
<evidence type="ECO:0000313" key="7">
    <source>
        <dbReference type="Proteomes" id="UP000005707"/>
    </source>
</evidence>
<dbReference type="SMART" id="SM00052">
    <property type="entry name" value="EAL"/>
    <property type="match status" value="1"/>
</dbReference>
<dbReference type="PANTHER" id="PTHR44757:SF2">
    <property type="entry name" value="BIOFILM ARCHITECTURE MAINTENANCE PROTEIN MBAA"/>
    <property type="match status" value="1"/>
</dbReference>
<feature type="domain" description="PAC" evidence="3">
    <location>
        <begin position="339"/>
        <end position="391"/>
    </location>
</feature>
<dbReference type="NCBIfam" id="TIGR00254">
    <property type="entry name" value="GGDEF"/>
    <property type="match status" value="1"/>
</dbReference>
<dbReference type="OrthoDB" id="9813903at2"/>
<dbReference type="InterPro" id="IPR035919">
    <property type="entry name" value="EAL_sf"/>
</dbReference>
<dbReference type="PROSITE" id="PS50113">
    <property type="entry name" value="PAC"/>
    <property type="match status" value="1"/>
</dbReference>